<organism evidence="6 7">
    <name type="scientific">Leucobacter chromiireducens subsp. solipictus</name>
    <dbReference type="NCBI Taxonomy" id="398235"/>
    <lineage>
        <taxon>Bacteria</taxon>
        <taxon>Bacillati</taxon>
        <taxon>Actinomycetota</taxon>
        <taxon>Actinomycetes</taxon>
        <taxon>Micrococcales</taxon>
        <taxon>Microbacteriaceae</taxon>
        <taxon>Leucobacter</taxon>
    </lineage>
</organism>
<evidence type="ECO:0000256" key="2">
    <source>
        <dbReference type="PROSITE-ProRule" id="PRU00169"/>
    </source>
</evidence>
<keyword evidence="7" id="KW-1185">Reference proteome</keyword>
<gene>
    <name evidence="6" type="ORF">D3230_07235</name>
</gene>
<dbReference type="PROSITE" id="PS50110">
    <property type="entry name" value="RESPONSE_REGULATORY"/>
    <property type="match status" value="1"/>
</dbReference>
<proteinExistence type="predicted"/>
<dbReference type="SMART" id="SM00862">
    <property type="entry name" value="Trans_reg_C"/>
    <property type="match status" value="1"/>
</dbReference>
<keyword evidence="2" id="KW-0597">Phosphoprotein</keyword>
<protein>
    <submittedName>
        <fullName evidence="6">DNA-binding response regulator</fullName>
    </submittedName>
</protein>
<name>A0ABS1SEW9_9MICO</name>
<dbReference type="InterPro" id="IPR001789">
    <property type="entry name" value="Sig_transdc_resp-reg_receiver"/>
</dbReference>
<dbReference type="EMBL" id="QYAC01000003">
    <property type="protein sequence ID" value="MBL3679091.1"/>
    <property type="molecule type" value="Genomic_DNA"/>
</dbReference>
<dbReference type="InterPro" id="IPR039420">
    <property type="entry name" value="WalR-like"/>
</dbReference>
<feature type="modified residue" description="4-aspartylphosphate" evidence="2">
    <location>
        <position position="51"/>
    </location>
</feature>
<evidence type="ECO:0000313" key="7">
    <source>
        <dbReference type="Proteomes" id="UP001645859"/>
    </source>
</evidence>
<accession>A0ABS1SEW9</accession>
<dbReference type="PANTHER" id="PTHR48111:SF36">
    <property type="entry name" value="TRANSCRIPTIONAL REGULATORY PROTEIN CUTR"/>
    <property type="match status" value="1"/>
</dbReference>
<dbReference type="RefSeq" id="WP_202344351.1">
    <property type="nucleotide sequence ID" value="NZ_BAAAPI010000013.1"/>
</dbReference>
<dbReference type="PANTHER" id="PTHR48111">
    <property type="entry name" value="REGULATOR OF RPOS"/>
    <property type="match status" value="1"/>
</dbReference>
<dbReference type="Gene3D" id="3.40.50.2300">
    <property type="match status" value="1"/>
</dbReference>
<sequence>MRVLVVEDHPVLGPAVRTHLAREGFAVDLVADGDAALESLAVHGVDLLVLDRDIPGVHGDEVARRAHQDHPEVRVLMLTAAATLQDKVDGFELGVDDYLTKPFALAELVMRLRALGRRPTTALPTTLRWGSITLDPFKREVQRAGAPVTLTRKQFGVLEHLMRADGGLVSAETLLEKVWDEHADPFTTAPRVTVSTLRRALGAPDPIETVVGEGYRMAADA</sequence>
<dbReference type="Pfam" id="PF00486">
    <property type="entry name" value="Trans_reg_C"/>
    <property type="match status" value="1"/>
</dbReference>
<comment type="caution">
    <text evidence="6">The sequence shown here is derived from an EMBL/GenBank/DDBJ whole genome shotgun (WGS) entry which is preliminary data.</text>
</comment>
<dbReference type="Proteomes" id="UP001645859">
    <property type="component" value="Unassembled WGS sequence"/>
</dbReference>
<evidence type="ECO:0000259" key="5">
    <source>
        <dbReference type="PROSITE" id="PS51755"/>
    </source>
</evidence>
<evidence type="ECO:0000256" key="3">
    <source>
        <dbReference type="PROSITE-ProRule" id="PRU01091"/>
    </source>
</evidence>
<dbReference type="CDD" id="cd00383">
    <property type="entry name" value="trans_reg_C"/>
    <property type="match status" value="1"/>
</dbReference>
<dbReference type="InterPro" id="IPR001867">
    <property type="entry name" value="OmpR/PhoB-type_DNA-bd"/>
</dbReference>
<dbReference type="SMART" id="SM00448">
    <property type="entry name" value="REC"/>
    <property type="match status" value="1"/>
</dbReference>
<dbReference type="PROSITE" id="PS51755">
    <property type="entry name" value="OMPR_PHOB"/>
    <property type="match status" value="1"/>
</dbReference>
<feature type="domain" description="Response regulatory" evidence="4">
    <location>
        <begin position="2"/>
        <end position="116"/>
    </location>
</feature>
<evidence type="ECO:0000313" key="6">
    <source>
        <dbReference type="EMBL" id="MBL3679091.1"/>
    </source>
</evidence>
<dbReference type="Gene3D" id="1.10.10.10">
    <property type="entry name" value="Winged helix-like DNA-binding domain superfamily/Winged helix DNA-binding domain"/>
    <property type="match status" value="1"/>
</dbReference>
<reference evidence="6 7" key="1">
    <citation type="submission" date="2018-09" db="EMBL/GenBank/DDBJ databases">
        <title>Comparative genomics of Leucobacter spp.</title>
        <authorList>
            <person name="Reis A.C."/>
            <person name="Kolvenbach B.A."/>
            <person name="Corvini P.F.X."/>
            <person name="Nunes O.C."/>
        </authorList>
    </citation>
    <scope>NUCLEOTIDE SEQUENCE [LARGE SCALE GENOMIC DNA]</scope>
    <source>
        <strain evidence="6 7">TAN 31504</strain>
    </source>
</reference>
<dbReference type="InterPro" id="IPR011006">
    <property type="entry name" value="CheY-like_superfamily"/>
</dbReference>
<feature type="DNA-binding region" description="OmpR/PhoB-type" evidence="3">
    <location>
        <begin position="124"/>
        <end position="219"/>
    </location>
</feature>
<dbReference type="GO" id="GO:0003677">
    <property type="term" value="F:DNA binding"/>
    <property type="evidence" value="ECO:0007669"/>
    <property type="project" value="UniProtKB-KW"/>
</dbReference>
<evidence type="ECO:0000256" key="1">
    <source>
        <dbReference type="ARBA" id="ARBA00023125"/>
    </source>
</evidence>
<dbReference type="Pfam" id="PF00072">
    <property type="entry name" value="Response_reg"/>
    <property type="match status" value="1"/>
</dbReference>
<feature type="domain" description="OmpR/PhoB-type" evidence="5">
    <location>
        <begin position="124"/>
        <end position="219"/>
    </location>
</feature>
<evidence type="ECO:0000259" key="4">
    <source>
        <dbReference type="PROSITE" id="PS50110"/>
    </source>
</evidence>
<keyword evidence="1 3" id="KW-0238">DNA-binding</keyword>
<dbReference type="Gene3D" id="6.10.250.690">
    <property type="match status" value="1"/>
</dbReference>
<dbReference type="InterPro" id="IPR036388">
    <property type="entry name" value="WH-like_DNA-bd_sf"/>
</dbReference>
<dbReference type="SUPFAM" id="SSF52172">
    <property type="entry name" value="CheY-like"/>
    <property type="match status" value="1"/>
</dbReference>